<name>H6L666_SAPGL</name>
<evidence type="ECO:0000313" key="3">
    <source>
        <dbReference type="Proteomes" id="UP000007519"/>
    </source>
</evidence>
<gene>
    <name evidence="2" type="ordered locus">SGRA_0226</name>
</gene>
<dbReference type="EMBL" id="CP002831">
    <property type="protein sequence ID" value="AFC22967.1"/>
    <property type="molecule type" value="Genomic_DNA"/>
</dbReference>
<accession>H6L666</accession>
<protein>
    <recommendedName>
        <fullName evidence="4">Lipoprotein</fullName>
    </recommendedName>
</protein>
<dbReference type="OrthoDB" id="9830144at2"/>
<evidence type="ECO:0008006" key="4">
    <source>
        <dbReference type="Google" id="ProtNLM"/>
    </source>
</evidence>
<proteinExistence type="predicted"/>
<organism evidence="2 3">
    <name type="scientific">Saprospira grandis (strain Lewin)</name>
    <dbReference type="NCBI Taxonomy" id="984262"/>
    <lineage>
        <taxon>Bacteria</taxon>
        <taxon>Pseudomonadati</taxon>
        <taxon>Bacteroidota</taxon>
        <taxon>Saprospiria</taxon>
        <taxon>Saprospirales</taxon>
        <taxon>Saprospiraceae</taxon>
        <taxon>Saprospira</taxon>
    </lineage>
</organism>
<feature type="chain" id="PRO_5003604889" description="Lipoprotein" evidence="1">
    <location>
        <begin position="20"/>
        <end position="141"/>
    </location>
</feature>
<dbReference type="HOGENOM" id="CLU_1823966_0_0_10"/>
<evidence type="ECO:0000313" key="2">
    <source>
        <dbReference type="EMBL" id="AFC22967.1"/>
    </source>
</evidence>
<reference evidence="2 3" key="1">
    <citation type="journal article" date="2012" name="Stand. Genomic Sci.">
        <title>Complete genome sequencing and analysis of Saprospira grandis str. Lewin, a predatory marine bacterium.</title>
        <authorList>
            <person name="Saw J.H."/>
            <person name="Yuryev A."/>
            <person name="Kanbe M."/>
            <person name="Hou S."/>
            <person name="Young A.G."/>
            <person name="Aizawa S."/>
            <person name="Alam M."/>
        </authorList>
    </citation>
    <scope>NUCLEOTIDE SEQUENCE [LARGE SCALE GENOMIC DNA]</scope>
    <source>
        <strain evidence="2 3">Lewin</strain>
    </source>
</reference>
<dbReference type="AlphaFoldDB" id="H6L666"/>
<keyword evidence="1" id="KW-0732">Signal</keyword>
<keyword evidence="3" id="KW-1185">Reference proteome</keyword>
<dbReference type="KEGG" id="sgn:SGRA_0226"/>
<evidence type="ECO:0000256" key="1">
    <source>
        <dbReference type="SAM" id="SignalP"/>
    </source>
</evidence>
<sequence>MSLPPLPLFFLFFFTLLSACQAPKTTDTNKALLQLFEAEKNGPKHQADRRLLQFKHLWQKSELNDSLWPHTLAFVVSQYGPKQLYKWRQQDPLLLALKDSLAQHQLLPYQAIQLAKKDWPCLQNLSPKEQNYIHQALFKTN</sequence>
<dbReference type="Proteomes" id="UP000007519">
    <property type="component" value="Chromosome"/>
</dbReference>
<dbReference type="RefSeq" id="WP_014373215.1">
    <property type="nucleotide sequence ID" value="NC_016940.1"/>
</dbReference>
<feature type="signal peptide" evidence="1">
    <location>
        <begin position="1"/>
        <end position="19"/>
    </location>
</feature>